<evidence type="ECO:0000313" key="2">
    <source>
        <dbReference type="Proteomes" id="UP000492820"/>
    </source>
</evidence>
<reference evidence="1 2" key="1">
    <citation type="journal article" date="2013" name="Nature">
        <title>The genomes of four tapeworm species reveal adaptations to parasitism.</title>
        <authorList>
            <person name="Tsai I.J."/>
            <person name="Zarowiecki M."/>
            <person name="Holroyd N."/>
            <person name="Garciarrubio A."/>
            <person name="Sanchez-Flores A."/>
            <person name="Brooks K.L."/>
            <person name="Tracey A."/>
            <person name="Bobes R.J."/>
            <person name="Fragoso G."/>
            <person name="Sciutto E."/>
            <person name="Aslett M."/>
            <person name="Beasley H."/>
            <person name="Bennett H.M."/>
            <person name="Cai J."/>
            <person name="Camicia F."/>
            <person name="Clark R."/>
            <person name="Cucher M."/>
            <person name="De Silva N."/>
            <person name="Day T.A."/>
            <person name="Deplazes P."/>
            <person name="Estrada K."/>
            <person name="Fernandez C."/>
            <person name="Holland P.W."/>
            <person name="Hou J."/>
            <person name="Hu S."/>
            <person name="Huckvale T."/>
            <person name="Hung S.S."/>
            <person name="Kamenetzky L."/>
            <person name="Keane J.A."/>
            <person name="Kiss F."/>
            <person name="Koziol U."/>
            <person name="Lambert O."/>
            <person name="Liu K."/>
            <person name="Luo X."/>
            <person name="Luo Y."/>
            <person name="Macchiaroli N."/>
            <person name="Nichol S."/>
            <person name="Paps J."/>
            <person name="Parkinson J."/>
            <person name="Pouchkina-Stantcheva N."/>
            <person name="Riddiford N."/>
            <person name="Rosenzvit M."/>
            <person name="Salinas G."/>
            <person name="Wasmuth J.D."/>
            <person name="Zamanian M."/>
            <person name="Zheng Y."/>
            <person name="Cai X."/>
            <person name="Soberon X."/>
            <person name="Olson P.D."/>
            <person name="Laclette J.P."/>
            <person name="Brehm K."/>
            <person name="Berriman M."/>
            <person name="Garciarrubio A."/>
            <person name="Bobes R.J."/>
            <person name="Fragoso G."/>
            <person name="Sanchez-Flores A."/>
            <person name="Estrada K."/>
            <person name="Cevallos M.A."/>
            <person name="Morett E."/>
            <person name="Gonzalez V."/>
            <person name="Portillo T."/>
            <person name="Ochoa-Leyva A."/>
            <person name="Jose M.V."/>
            <person name="Sciutto E."/>
            <person name="Landa A."/>
            <person name="Jimenez L."/>
            <person name="Valdes V."/>
            <person name="Carrero J.C."/>
            <person name="Larralde C."/>
            <person name="Morales-Montor J."/>
            <person name="Limon-Lason J."/>
            <person name="Soberon X."/>
            <person name="Laclette J.P."/>
        </authorList>
    </citation>
    <scope>NUCLEOTIDE SEQUENCE [LARGE SCALE GENOMIC DNA]</scope>
</reference>
<dbReference type="AlphaFoldDB" id="A0A068WUW0"/>
<gene>
    <name evidence="1" type="ORF">EgrG_000575700</name>
</gene>
<accession>A0A068WUW0</accession>
<protein>
    <submittedName>
        <fullName evidence="3">PUM-HD domain-containing protein</fullName>
    </submittedName>
</protein>
<organism evidence="1">
    <name type="scientific">Echinococcus granulosus</name>
    <name type="common">Hydatid tapeworm</name>
    <dbReference type="NCBI Taxonomy" id="6210"/>
    <lineage>
        <taxon>Eukaryota</taxon>
        <taxon>Metazoa</taxon>
        <taxon>Spiralia</taxon>
        <taxon>Lophotrochozoa</taxon>
        <taxon>Platyhelminthes</taxon>
        <taxon>Cestoda</taxon>
        <taxon>Eucestoda</taxon>
        <taxon>Cyclophyllidea</taxon>
        <taxon>Taeniidae</taxon>
        <taxon>Echinococcus</taxon>
        <taxon>Echinococcus granulosus group</taxon>
    </lineage>
</organism>
<dbReference type="EMBL" id="LK028592">
    <property type="protein sequence ID" value="CDS23616.1"/>
    <property type="molecule type" value="Genomic_DNA"/>
</dbReference>
<reference evidence="3" key="3">
    <citation type="submission" date="2020-10" db="UniProtKB">
        <authorList>
            <consortium name="WormBaseParasite"/>
        </authorList>
    </citation>
    <scope>IDENTIFICATION</scope>
</reference>
<proteinExistence type="predicted"/>
<reference evidence="1" key="2">
    <citation type="submission" date="2014-06" db="EMBL/GenBank/DDBJ databases">
        <authorList>
            <person name="Aslett M."/>
        </authorList>
    </citation>
    <scope>NUCLEOTIDE SEQUENCE</scope>
</reference>
<dbReference type="WBParaSite" id="EgrG_000575700">
    <property type="protein sequence ID" value="EgrG_000575700"/>
    <property type="gene ID" value="EgrG_000575700"/>
</dbReference>
<evidence type="ECO:0000313" key="1">
    <source>
        <dbReference type="EMBL" id="CDS23616.1"/>
    </source>
</evidence>
<name>A0A068WUW0_ECHGR</name>
<dbReference type="Proteomes" id="UP000492820">
    <property type="component" value="Unassembled WGS sequence"/>
</dbReference>
<sequence>MTAKMFIHSLLSWNQQASVRKNTKHRRLGSVNLLDHIHTTYDVLDIENGHLIHGLELLCHRGAKGFIDSLKDRVQHTLVECF</sequence>
<evidence type="ECO:0000313" key="3">
    <source>
        <dbReference type="WBParaSite" id="EgrG_000575700"/>
    </source>
</evidence>